<name>A0A9X1VZG0_9BURK</name>
<dbReference type="EMBL" id="JALGBI010000002">
    <property type="protein sequence ID" value="MCJ0764897.1"/>
    <property type="molecule type" value="Genomic_DNA"/>
</dbReference>
<feature type="domain" description="3-octaprenyl-4-hydroxybenzoate carboxy-lyase-like N-terminal" evidence="3">
    <location>
        <begin position="15"/>
        <end position="82"/>
    </location>
</feature>
<evidence type="ECO:0000313" key="6">
    <source>
        <dbReference type="Proteomes" id="UP001139447"/>
    </source>
</evidence>
<dbReference type="SUPFAM" id="SSF143968">
    <property type="entry name" value="UbiD C-terminal domain-like"/>
    <property type="match status" value="1"/>
</dbReference>
<dbReference type="Pfam" id="PF20696">
    <property type="entry name" value="UbiD_C"/>
    <property type="match status" value="1"/>
</dbReference>
<evidence type="ECO:0000259" key="4">
    <source>
        <dbReference type="Pfam" id="PF20696"/>
    </source>
</evidence>
<comment type="similarity">
    <text evidence="1">Belongs to the UbiD family.</text>
</comment>
<dbReference type="PANTHER" id="PTHR30108">
    <property type="entry name" value="3-OCTAPRENYL-4-HYDROXYBENZOATE CARBOXY-LYASE-RELATED"/>
    <property type="match status" value="1"/>
</dbReference>
<dbReference type="Gene3D" id="3.40.1670.10">
    <property type="entry name" value="UbiD C-terminal domain-like"/>
    <property type="match status" value="1"/>
</dbReference>
<evidence type="ECO:0000256" key="1">
    <source>
        <dbReference type="ARBA" id="ARBA00010021"/>
    </source>
</evidence>
<dbReference type="InterPro" id="IPR049383">
    <property type="entry name" value="UbiD-like_N"/>
</dbReference>
<organism evidence="5 6">
    <name type="scientific">Variovorax terrae</name>
    <dbReference type="NCBI Taxonomy" id="2923278"/>
    <lineage>
        <taxon>Bacteria</taxon>
        <taxon>Pseudomonadati</taxon>
        <taxon>Pseudomonadota</taxon>
        <taxon>Betaproteobacteria</taxon>
        <taxon>Burkholderiales</taxon>
        <taxon>Comamonadaceae</taxon>
        <taxon>Variovorax</taxon>
    </lineage>
</organism>
<evidence type="ECO:0000313" key="5">
    <source>
        <dbReference type="EMBL" id="MCJ0764897.1"/>
    </source>
</evidence>
<dbReference type="InterPro" id="IPR048304">
    <property type="entry name" value="UbiD_Rift_dom"/>
</dbReference>
<keyword evidence="6" id="KW-1185">Reference proteome</keyword>
<dbReference type="GO" id="GO:0016831">
    <property type="term" value="F:carboxy-lyase activity"/>
    <property type="evidence" value="ECO:0007669"/>
    <property type="project" value="InterPro"/>
</dbReference>
<feature type="domain" description="3-octaprenyl-4-hydroxybenzoate carboxy-lyase-like C-terminal" evidence="4">
    <location>
        <begin position="307"/>
        <end position="426"/>
    </location>
</feature>
<reference evidence="5" key="1">
    <citation type="submission" date="2022-03" db="EMBL/GenBank/DDBJ databases">
        <authorList>
            <person name="Woo C.Y."/>
        </authorList>
    </citation>
    <scope>NUCLEOTIDE SEQUENCE</scope>
    <source>
        <strain evidence="5">CYS-02</strain>
    </source>
</reference>
<gene>
    <name evidence="5" type="ORF">MMF98_16900</name>
</gene>
<evidence type="ECO:0000259" key="2">
    <source>
        <dbReference type="Pfam" id="PF01977"/>
    </source>
</evidence>
<comment type="caution">
    <text evidence="5">The sequence shown here is derived from an EMBL/GenBank/DDBJ whole genome shotgun (WGS) entry which is preliminary data.</text>
</comment>
<dbReference type="Pfam" id="PF01977">
    <property type="entry name" value="UbiD"/>
    <property type="match status" value="1"/>
</dbReference>
<dbReference type="AlphaFoldDB" id="A0A9X1VZG0"/>
<sequence>MAIDFNRFRLRSFLDKLVAQGECVVHDAPIDLIDVAGRLEAVPQAVWFKSAGGAELAGNVMGSRRRLALAFGVDEADLPHVLRERGGTEIPPTEVSSGEAPVHQVIKLGDEADLCALPVHLQHELDGAPYISASIDYARDPSTGGTNLGCRRMMLRGRQAAGVDLNAPSDLRAIYQAAHKRGERVEVAYAVGSHPIDFLAATFSSRASDELGLNGALRGSSVPVVRCKTIDVCVPADAEYVLEGYLDVAGFSEAEGPYGEYLGYYGHVKRNPVFHLTAITHRADAVFQTVTIGGPQLGRTDTAQLVAAKTESTIWMSLLQAVREPVAVCCTASCGGMYNVRVSLRQRYPGEARNAIAAVFGSVADIKHVFVVDEDIDVFDDGQIDWAMATRFQADRDIVIGEGFRAVPIDPSLEGRRVGAKAGFDCTKPLGAAAAASYTVPTPPRLPMSAHAGVLAALAAGPATFIELMAAGRSRDGRDVVRALDPLYAAGRIGRADDGRYQLLTEGTQNAINR</sequence>
<dbReference type="SUPFAM" id="SSF50475">
    <property type="entry name" value="FMN-binding split barrel"/>
    <property type="match status" value="1"/>
</dbReference>
<evidence type="ECO:0000259" key="3">
    <source>
        <dbReference type="Pfam" id="PF20695"/>
    </source>
</evidence>
<protein>
    <submittedName>
        <fullName evidence="5">UbiD family decarboxylase</fullName>
    </submittedName>
</protein>
<dbReference type="RefSeq" id="WP_243307870.1">
    <property type="nucleotide sequence ID" value="NZ_JALGBI010000002.1"/>
</dbReference>
<dbReference type="InterPro" id="IPR049381">
    <property type="entry name" value="UbiD-like_C"/>
</dbReference>
<dbReference type="InterPro" id="IPR002830">
    <property type="entry name" value="UbiD"/>
</dbReference>
<accession>A0A9X1VZG0</accession>
<dbReference type="Proteomes" id="UP001139447">
    <property type="component" value="Unassembled WGS sequence"/>
</dbReference>
<proteinExistence type="inferred from homology"/>
<dbReference type="Pfam" id="PF20695">
    <property type="entry name" value="UbiD_N"/>
    <property type="match status" value="1"/>
</dbReference>
<dbReference type="GO" id="GO:0005737">
    <property type="term" value="C:cytoplasm"/>
    <property type="evidence" value="ECO:0007669"/>
    <property type="project" value="TreeGrafter"/>
</dbReference>
<feature type="domain" description="3-octaprenyl-4-hydroxybenzoate carboxy-lyase-like Rift-related" evidence="2">
    <location>
        <begin position="94"/>
        <end position="295"/>
    </location>
</feature>
<dbReference type="NCBIfam" id="TIGR00148">
    <property type="entry name" value="UbiD family decarboxylase"/>
    <property type="match status" value="1"/>
</dbReference>
<dbReference type="PANTHER" id="PTHR30108:SF21">
    <property type="entry name" value="4-HYDROXYBENZOATE DECARBOXYLASE"/>
    <property type="match status" value="1"/>
</dbReference>